<proteinExistence type="predicted"/>
<dbReference type="Pfam" id="PF05239">
    <property type="entry name" value="PRC"/>
    <property type="match status" value="1"/>
</dbReference>
<reference evidence="3" key="1">
    <citation type="submission" date="2016-10" db="EMBL/GenBank/DDBJ databases">
        <authorList>
            <person name="Varghese N."/>
            <person name="Submissions S."/>
        </authorList>
    </citation>
    <scope>NUCLEOTIDE SEQUENCE [LARGE SCALE GENOMIC DNA]</scope>
    <source>
        <strain evidence="3">CGMCC 1.3704</strain>
    </source>
</reference>
<keyword evidence="3" id="KW-1185">Reference proteome</keyword>
<dbReference type="SUPFAM" id="SSF50346">
    <property type="entry name" value="PRC-barrel domain"/>
    <property type="match status" value="1"/>
</dbReference>
<protein>
    <submittedName>
        <fullName evidence="2">Sporulation protein, YlmC/YmxH family</fullName>
    </submittedName>
</protein>
<dbReference type="InterPro" id="IPR027275">
    <property type="entry name" value="PRC-brl_dom"/>
</dbReference>
<evidence type="ECO:0000259" key="1">
    <source>
        <dbReference type="Pfam" id="PF05239"/>
    </source>
</evidence>
<dbReference type="InterPro" id="IPR011033">
    <property type="entry name" value="PRC_barrel-like_sf"/>
</dbReference>
<organism evidence="2 3">
    <name type="scientific">Halobacillus dabanensis</name>
    <dbReference type="NCBI Taxonomy" id="240302"/>
    <lineage>
        <taxon>Bacteria</taxon>
        <taxon>Bacillati</taxon>
        <taxon>Bacillota</taxon>
        <taxon>Bacilli</taxon>
        <taxon>Bacillales</taxon>
        <taxon>Bacillaceae</taxon>
        <taxon>Halobacillus</taxon>
    </lineage>
</organism>
<sequence length="77" mass="8481">MRMKSLSRKEVINVENGEKLGVLGRADLIIDPESGTIKSLVILNDGLIGFGKSRKELTIAWDQIQTIGDDTILLKKS</sequence>
<dbReference type="PANTHER" id="PTHR40061">
    <property type="entry name" value="SPORULATION PROTEIN YLMC-RELATED"/>
    <property type="match status" value="1"/>
</dbReference>
<dbReference type="NCBIfam" id="TIGR02888">
    <property type="entry name" value="spore_YlmC_YmxH"/>
    <property type="match status" value="1"/>
</dbReference>
<dbReference type="STRING" id="240302.BN982_01998"/>
<evidence type="ECO:0000313" key="2">
    <source>
        <dbReference type="EMBL" id="SFK27929.1"/>
    </source>
</evidence>
<dbReference type="OrthoDB" id="2468688at2"/>
<dbReference type="PANTHER" id="PTHR40061:SF1">
    <property type="entry name" value="SPORULATION PROTEIN YLMC-RELATED"/>
    <property type="match status" value="1"/>
</dbReference>
<dbReference type="InterPro" id="IPR014238">
    <property type="entry name" value="Spore_YlmC/YmxH"/>
</dbReference>
<dbReference type="AlphaFoldDB" id="A0A1I3Y955"/>
<dbReference type="EMBL" id="FOSB01000010">
    <property type="protein sequence ID" value="SFK27929.1"/>
    <property type="molecule type" value="Genomic_DNA"/>
</dbReference>
<evidence type="ECO:0000313" key="3">
    <source>
        <dbReference type="Proteomes" id="UP000183557"/>
    </source>
</evidence>
<accession>A0A1I3Y955</accession>
<gene>
    <name evidence="2" type="ORF">SAMN04487936_11088</name>
</gene>
<feature type="domain" description="PRC-barrel" evidence="1">
    <location>
        <begin position="4"/>
        <end position="75"/>
    </location>
</feature>
<name>A0A1I3Y955_HALDA</name>
<dbReference type="Proteomes" id="UP000183557">
    <property type="component" value="Unassembled WGS sequence"/>
</dbReference>
<dbReference type="Gene3D" id="2.30.30.240">
    <property type="entry name" value="PRC-barrel domain"/>
    <property type="match status" value="1"/>
</dbReference>